<keyword evidence="3 6" id="KW-1133">Transmembrane helix</keyword>
<feature type="region of interest" description="Disordered" evidence="5">
    <location>
        <begin position="1"/>
        <end position="20"/>
    </location>
</feature>
<comment type="subcellular location">
    <subcellularLocation>
        <location evidence="1">Membrane</location>
        <topology evidence="1">Multi-pass membrane protein</topology>
    </subcellularLocation>
</comment>
<protein>
    <submittedName>
        <fullName evidence="7">Formate/nitrite transporter family protein</fullName>
    </submittedName>
</protein>
<feature type="transmembrane region" description="Helical" evidence="6">
    <location>
        <begin position="202"/>
        <end position="222"/>
    </location>
</feature>
<dbReference type="Proteomes" id="UP000606490">
    <property type="component" value="Unassembled WGS sequence"/>
</dbReference>
<feature type="transmembrane region" description="Helical" evidence="6">
    <location>
        <begin position="173"/>
        <end position="195"/>
    </location>
</feature>
<keyword evidence="2 6" id="KW-0812">Transmembrane</keyword>
<evidence type="ECO:0000256" key="6">
    <source>
        <dbReference type="SAM" id="Phobius"/>
    </source>
</evidence>
<feature type="transmembrane region" description="Helical" evidence="6">
    <location>
        <begin position="47"/>
        <end position="69"/>
    </location>
</feature>
<keyword evidence="4 6" id="KW-0472">Membrane</keyword>
<feature type="transmembrane region" description="Helical" evidence="6">
    <location>
        <begin position="89"/>
        <end position="116"/>
    </location>
</feature>
<feature type="transmembrane region" description="Helical" evidence="6">
    <location>
        <begin position="242"/>
        <end position="267"/>
    </location>
</feature>
<dbReference type="PANTHER" id="PTHR30520:SF2">
    <property type="entry name" value="INNER MEMBRANE PROTEIN YFDC"/>
    <property type="match status" value="1"/>
</dbReference>
<dbReference type="InterPro" id="IPR000292">
    <property type="entry name" value="For/NO2_transpt"/>
</dbReference>
<comment type="caution">
    <text evidence="7">The sequence shown here is derived from an EMBL/GenBank/DDBJ whole genome shotgun (WGS) entry which is preliminary data.</text>
</comment>
<reference evidence="7 8" key="1">
    <citation type="submission" date="2021-01" db="EMBL/GenBank/DDBJ databases">
        <title>Belnapia mucosa sp. nov. and Belnapia arida sp. nov., isolated from the Tabernas Desert (Almeria, Spain).</title>
        <authorList>
            <person name="Molina-Menor E."/>
            <person name="Vidal-Verdu A."/>
            <person name="Calonge A."/>
            <person name="Satari L."/>
            <person name="Pereto Magraner J."/>
            <person name="Porcar Miralles M."/>
        </authorList>
    </citation>
    <scope>NUCLEOTIDE SEQUENCE [LARGE SCALE GENOMIC DNA]</scope>
    <source>
        <strain evidence="7 8">T6</strain>
    </source>
</reference>
<dbReference type="Pfam" id="PF01226">
    <property type="entry name" value="Form_Nir_trans"/>
    <property type="match status" value="1"/>
</dbReference>
<dbReference type="RefSeq" id="WP_202823446.1">
    <property type="nucleotide sequence ID" value="NZ_JAEUXJ010000001.1"/>
</dbReference>
<evidence type="ECO:0000256" key="4">
    <source>
        <dbReference type="ARBA" id="ARBA00023136"/>
    </source>
</evidence>
<dbReference type="InterPro" id="IPR023271">
    <property type="entry name" value="Aquaporin-like"/>
</dbReference>
<proteinExistence type="predicted"/>
<evidence type="ECO:0000256" key="3">
    <source>
        <dbReference type="ARBA" id="ARBA00022989"/>
    </source>
</evidence>
<name>A0ABS1UW52_9PROT</name>
<gene>
    <name evidence="7" type="ORF">JMJ55_00025</name>
</gene>
<organism evidence="7 8">
    <name type="scientific">Belnapia mucosa</name>
    <dbReference type="NCBI Taxonomy" id="2804532"/>
    <lineage>
        <taxon>Bacteria</taxon>
        <taxon>Pseudomonadati</taxon>
        <taxon>Pseudomonadota</taxon>
        <taxon>Alphaproteobacteria</taxon>
        <taxon>Acetobacterales</taxon>
        <taxon>Roseomonadaceae</taxon>
        <taxon>Belnapia</taxon>
    </lineage>
</organism>
<evidence type="ECO:0000256" key="2">
    <source>
        <dbReference type="ARBA" id="ARBA00022692"/>
    </source>
</evidence>
<dbReference type="Gene3D" id="1.20.1080.10">
    <property type="entry name" value="Glycerol uptake facilitator protein"/>
    <property type="match status" value="1"/>
</dbReference>
<keyword evidence="8" id="KW-1185">Reference proteome</keyword>
<dbReference type="EMBL" id="JAEUXJ010000001">
    <property type="protein sequence ID" value="MBL6453686.1"/>
    <property type="molecule type" value="Genomic_DNA"/>
</dbReference>
<evidence type="ECO:0000256" key="1">
    <source>
        <dbReference type="ARBA" id="ARBA00004141"/>
    </source>
</evidence>
<feature type="transmembrane region" description="Helical" evidence="6">
    <location>
        <begin position="128"/>
        <end position="153"/>
    </location>
</feature>
<evidence type="ECO:0000313" key="7">
    <source>
        <dbReference type="EMBL" id="MBL6453686.1"/>
    </source>
</evidence>
<evidence type="ECO:0000256" key="5">
    <source>
        <dbReference type="SAM" id="MobiDB-lite"/>
    </source>
</evidence>
<accession>A0ABS1UW52</accession>
<sequence>MEGGQGRGLKASEHEDVEALSAPRSTVLHEVVRRQGEEELRRPNGSLFWSGIAGGITIMASVIAQGSLLHKLPASLPWRDAVADLGYSLGFLMVILGRMQLFTEQTIVTVLPVMAAPSWTKLGGTARLWAIVFIGNMIGACIAAAINVHAHLMGPELLESMLEVSRKLLAKDWTALLLQGVPAGFLIASIAWIRAGIAQGDIAIIVALTTAIALGDFTHVVAGSAEAFLLAWSGEIGFGHALGGLILPALIGNVLGGTGLFTLLAYAQVRQELNGG</sequence>
<evidence type="ECO:0000313" key="8">
    <source>
        <dbReference type="Proteomes" id="UP000606490"/>
    </source>
</evidence>
<dbReference type="PANTHER" id="PTHR30520">
    <property type="entry name" value="FORMATE TRANSPORTER-RELATED"/>
    <property type="match status" value="1"/>
</dbReference>